<reference evidence="3" key="1">
    <citation type="submission" date="2020-10" db="EMBL/GenBank/DDBJ databases">
        <title>Ca. Dormibacterota MAGs.</title>
        <authorList>
            <person name="Montgomery K."/>
        </authorList>
    </citation>
    <scope>NUCLEOTIDE SEQUENCE [LARGE SCALE GENOMIC DNA]</scope>
    <source>
        <strain evidence="3">SC8812_S17_10</strain>
    </source>
</reference>
<evidence type="ECO:0000259" key="2">
    <source>
        <dbReference type="PROSITE" id="PS50043"/>
    </source>
</evidence>
<protein>
    <recommendedName>
        <fullName evidence="2">HTH luxR-type domain-containing protein</fullName>
    </recommendedName>
</protein>
<feature type="domain" description="HTH luxR-type" evidence="2">
    <location>
        <begin position="420"/>
        <end position="485"/>
    </location>
</feature>
<evidence type="ECO:0000256" key="1">
    <source>
        <dbReference type="ARBA" id="ARBA00023125"/>
    </source>
</evidence>
<dbReference type="InterPro" id="IPR016032">
    <property type="entry name" value="Sig_transdc_resp-reg_C-effctor"/>
</dbReference>
<organism evidence="3 4">
    <name type="scientific">Candidatus Nephthysia bennettiae</name>
    <dbReference type="NCBI Taxonomy" id="3127016"/>
    <lineage>
        <taxon>Bacteria</taxon>
        <taxon>Bacillati</taxon>
        <taxon>Candidatus Dormiibacterota</taxon>
        <taxon>Candidatus Dormibacteria</taxon>
        <taxon>Candidatus Dormibacterales</taxon>
        <taxon>Candidatus Dormibacteraceae</taxon>
        <taxon>Candidatus Nephthysia</taxon>
    </lineage>
</organism>
<feature type="non-terminal residue" evidence="3">
    <location>
        <position position="1"/>
    </location>
</feature>
<dbReference type="Pfam" id="PF13176">
    <property type="entry name" value="TPR_7"/>
    <property type="match status" value="1"/>
</dbReference>
<dbReference type="InterPro" id="IPR039420">
    <property type="entry name" value="WalR-like"/>
</dbReference>
<dbReference type="Pfam" id="PF00196">
    <property type="entry name" value="GerE"/>
    <property type="match status" value="1"/>
</dbReference>
<dbReference type="InterPro" id="IPR011990">
    <property type="entry name" value="TPR-like_helical_dom_sf"/>
</dbReference>
<dbReference type="InterPro" id="IPR036388">
    <property type="entry name" value="WH-like_DNA-bd_sf"/>
</dbReference>
<keyword evidence="4" id="KW-1185">Reference proteome</keyword>
<dbReference type="GO" id="GO:0006355">
    <property type="term" value="P:regulation of DNA-templated transcription"/>
    <property type="evidence" value="ECO:0007669"/>
    <property type="project" value="InterPro"/>
</dbReference>
<dbReference type="CDD" id="cd06170">
    <property type="entry name" value="LuxR_C_like"/>
    <property type="match status" value="1"/>
</dbReference>
<dbReference type="Pfam" id="PF13181">
    <property type="entry name" value="TPR_8"/>
    <property type="match status" value="1"/>
</dbReference>
<keyword evidence="1" id="KW-0238">DNA-binding</keyword>
<dbReference type="RefSeq" id="WP_338204885.1">
    <property type="nucleotide sequence ID" value="NZ_JAEKNR010000227.1"/>
</dbReference>
<dbReference type="SMART" id="SM00028">
    <property type="entry name" value="TPR"/>
    <property type="match status" value="5"/>
</dbReference>
<dbReference type="PANTHER" id="PTHR43214">
    <property type="entry name" value="TWO-COMPONENT RESPONSE REGULATOR"/>
    <property type="match status" value="1"/>
</dbReference>
<dbReference type="Gene3D" id="1.10.10.10">
    <property type="entry name" value="Winged helix-like DNA-binding domain superfamily/Winged helix DNA-binding domain"/>
    <property type="match status" value="1"/>
</dbReference>
<dbReference type="PROSITE" id="PS50043">
    <property type="entry name" value="HTH_LUXR_2"/>
    <property type="match status" value="1"/>
</dbReference>
<dbReference type="EMBL" id="JAEKNR010000227">
    <property type="protein sequence ID" value="MBJ7600903.1"/>
    <property type="molecule type" value="Genomic_DNA"/>
</dbReference>
<dbReference type="Gene3D" id="1.25.40.10">
    <property type="entry name" value="Tetratricopeptide repeat domain"/>
    <property type="match status" value="2"/>
</dbReference>
<dbReference type="InterPro" id="IPR000792">
    <property type="entry name" value="Tscrpt_reg_LuxR_C"/>
</dbReference>
<dbReference type="PROSITE" id="PS00622">
    <property type="entry name" value="HTH_LUXR_1"/>
    <property type="match status" value="1"/>
</dbReference>
<evidence type="ECO:0000313" key="3">
    <source>
        <dbReference type="EMBL" id="MBJ7600903.1"/>
    </source>
</evidence>
<sequence length="488" mass="52102">VQRRLANALELQGAWERALMAHQAAARAFAASGQPGEAAAERLAAAVRLRSGASFLAALRLLEAAGPEAELAGRTDLTARIAALEGNVRCRLGDAERGLAHVRAALDLALSHGQVAAATEAYQRLADSLEHAGDYAAARQTYLEATRFCRANDASATADLCLACLTWVLRQLGEWDQAVQVCREVLSSPTSSRHALAVAYGVLGSIEVLRGQANRARPHLHSAYALAREIDLAAIELDSGAALARLESLGGRPEAALEWCEVVVQRWERTDCERHYSAPILRWMATLGAEHGSAELVHRCTSALARITALTSVEALAALAHALGEAAMLEGDPAAAALQFEQALAVANELDLPLERAEIEQRAATALAGTGRRTEAVELLVSAYRTAKRLGARPLAARVSEQLASLGEQIERRLGRIAAARAIHAGLSRRELEIARLVALGKTSREIAGNLSLSPRTVEMHVHNVLAKLDCRSRVDIARRAAELGMLS</sequence>
<dbReference type="SMART" id="SM00421">
    <property type="entry name" value="HTH_LUXR"/>
    <property type="match status" value="1"/>
</dbReference>
<dbReference type="SUPFAM" id="SSF46894">
    <property type="entry name" value="C-terminal effector domain of the bipartite response regulators"/>
    <property type="match status" value="1"/>
</dbReference>
<comment type="caution">
    <text evidence="3">The sequence shown here is derived from an EMBL/GenBank/DDBJ whole genome shotgun (WGS) entry which is preliminary data.</text>
</comment>
<accession>A0A934NBC4</accession>
<dbReference type="InterPro" id="IPR019734">
    <property type="entry name" value="TPR_rpt"/>
</dbReference>
<dbReference type="Proteomes" id="UP000612893">
    <property type="component" value="Unassembled WGS sequence"/>
</dbReference>
<proteinExistence type="predicted"/>
<gene>
    <name evidence="3" type="ORF">JF922_22895</name>
</gene>
<dbReference type="PRINTS" id="PR00038">
    <property type="entry name" value="HTHLUXR"/>
</dbReference>
<evidence type="ECO:0000313" key="4">
    <source>
        <dbReference type="Proteomes" id="UP000612893"/>
    </source>
</evidence>
<dbReference type="AlphaFoldDB" id="A0A934NBC4"/>
<name>A0A934NBC4_9BACT</name>
<dbReference type="SUPFAM" id="SSF48452">
    <property type="entry name" value="TPR-like"/>
    <property type="match status" value="2"/>
</dbReference>
<dbReference type="GO" id="GO:0003677">
    <property type="term" value="F:DNA binding"/>
    <property type="evidence" value="ECO:0007669"/>
    <property type="project" value="UniProtKB-KW"/>
</dbReference>